<keyword evidence="7" id="KW-0902">Two-component regulatory system</keyword>
<dbReference type="InterPro" id="IPR036890">
    <property type="entry name" value="HATPase_C_sf"/>
</dbReference>
<dbReference type="PANTHER" id="PTHR45453">
    <property type="entry name" value="PHOSPHATE REGULON SENSOR PROTEIN PHOR"/>
    <property type="match status" value="1"/>
</dbReference>
<dbReference type="EC" id="2.7.13.3" evidence="3"/>
<feature type="transmembrane region" description="Helical" evidence="8">
    <location>
        <begin position="12"/>
        <end position="31"/>
    </location>
</feature>
<dbReference type="GO" id="GO:0004721">
    <property type="term" value="F:phosphoprotein phosphatase activity"/>
    <property type="evidence" value="ECO:0007669"/>
    <property type="project" value="TreeGrafter"/>
</dbReference>
<dbReference type="PANTHER" id="PTHR45453:SF1">
    <property type="entry name" value="PHOSPHATE REGULON SENSOR PROTEIN PHOR"/>
    <property type="match status" value="1"/>
</dbReference>
<evidence type="ECO:0000313" key="10">
    <source>
        <dbReference type="EMBL" id="OXZ34583.1"/>
    </source>
</evidence>
<dbReference type="EMBL" id="NDYE01000002">
    <property type="protein sequence ID" value="OXZ34583.1"/>
    <property type="molecule type" value="Genomic_DNA"/>
</dbReference>
<dbReference type="GO" id="GO:0000155">
    <property type="term" value="F:phosphorelay sensor kinase activity"/>
    <property type="evidence" value="ECO:0007669"/>
    <property type="project" value="InterPro"/>
</dbReference>
<evidence type="ECO:0000256" key="4">
    <source>
        <dbReference type="ARBA" id="ARBA00022553"/>
    </source>
</evidence>
<dbReference type="SUPFAM" id="SSF55874">
    <property type="entry name" value="ATPase domain of HSP90 chaperone/DNA topoisomerase II/histidine kinase"/>
    <property type="match status" value="1"/>
</dbReference>
<accession>A0A233VQC6</accession>
<dbReference type="InterPro" id="IPR050351">
    <property type="entry name" value="BphY/WalK/GraS-like"/>
</dbReference>
<dbReference type="GO" id="GO:0016036">
    <property type="term" value="P:cellular response to phosphate starvation"/>
    <property type="evidence" value="ECO:0007669"/>
    <property type="project" value="TreeGrafter"/>
</dbReference>
<evidence type="ECO:0000256" key="1">
    <source>
        <dbReference type="ARBA" id="ARBA00000085"/>
    </source>
</evidence>
<proteinExistence type="predicted"/>
<dbReference type="AlphaFoldDB" id="A0A233VQC6"/>
<dbReference type="SUPFAM" id="SSF47384">
    <property type="entry name" value="Homodimeric domain of signal transducing histidine kinase"/>
    <property type="match status" value="1"/>
</dbReference>
<dbReference type="SMART" id="SM00388">
    <property type="entry name" value="HisKA"/>
    <property type="match status" value="1"/>
</dbReference>
<evidence type="ECO:0000259" key="9">
    <source>
        <dbReference type="PROSITE" id="PS50109"/>
    </source>
</evidence>
<organism evidence="10 11">
    <name type="scientific">Finegoldia magna</name>
    <name type="common">Peptostreptococcus magnus</name>
    <dbReference type="NCBI Taxonomy" id="1260"/>
    <lineage>
        <taxon>Bacteria</taxon>
        <taxon>Bacillati</taxon>
        <taxon>Bacillota</taxon>
        <taxon>Tissierellia</taxon>
        <taxon>Tissierellales</taxon>
        <taxon>Peptoniphilaceae</taxon>
        <taxon>Finegoldia</taxon>
    </lineage>
</organism>
<dbReference type="InterPro" id="IPR003661">
    <property type="entry name" value="HisK_dim/P_dom"/>
</dbReference>
<keyword evidence="8" id="KW-0472">Membrane</keyword>
<dbReference type="Gene3D" id="3.30.565.10">
    <property type="entry name" value="Histidine kinase-like ATPase, C-terminal domain"/>
    <property type="match status" value="1"/>
</dbReference>
<feature type="domain" description="Histidine kinase" evidence="9">
    <location>
        <begin position="254"/>
        <end position="473"/>
    </location>
</feature>
<keyword evidence="4" id="KW-0597">Phosphoprotein</keyword>
<dbReference type="SMART" id="SM00387">
    <property type="entry name" value="HATPase_c"/>
    <property type="match status" value="1"/>
</dbReference>
<feature type="transmembrane region" description="Helical" evidence="8">
    <location>
        <begin position="155"/>
        <end position="178"/>
    </location>
</feature>
<evidence type="ECO:0000256" key="3">
    <source>
        <dbReference type="ARBA" id="ARBA00012438"/>
    </source>
</evidence>
<dbReference type="InterPro" id="IPR005467">
    <property type="entry name" value="His_kinase_dom"/>
</dbReference>
<dbReference type="GO" id="GO:0005886">
    <property type="term" value="C:plasma membrane"/>
    <property type="evidence" value="ECO:0007669"/>
    <property type="project" value="TreeGrafter"/>
</dbReference>
<comment type="caution">
    <text evidence="10">The sequence shown here is derived from an EMBL/GenBank/DDBJ whole genome shotgun (WGS) entry which is preliminary data.</text>
</comment>
<evidence type="ECO:0000313" key="11">
    <source>
        <dbReference type="Proteomes" id="UP000215546"/>
    </source>
</evidence>
<gene>
    <name evidence="10" type="ORF">B9N55_00770</name>
</gene>
<dbReference type="PRINTS" id="PR00344">
    <property type="entry name" value="BCTRLSENSOR"/>
</dbReference>
<dbReference type="Gene3D" id="1.10.287.130">
    <property type="match status" value="1"/>
</dbReference>
<keyword evidence="8" id="KW-1133">Transmembrane helix</keyword>
<keyword evidence="5" id="KW-0808">Transferase</keyword>
<dbReference type="Pfam" id="PF02518">
    <property type="entry name" value="HATPase_c"/>
    <property type="match status" value="1"/>
</dbReference>
<sequence>MIKFRREIKFNRFLFLNLIIIVSIVYVYYIISSITLDSIGSNMFSKVANQYSADYIFDNNRVDKENLNRIIGIDGWIFIINEDLSLDYTSNDATPNNYNFKDIINLNKGIYEYNGKKYFGSVKSLADNKYGVVVVPSKYIKNQILLTPQKQNLNLFILFFVIRILIFILGTFIVLFLFSRLLFDRLHKPLEELECGFSKLKEEKYSFIEDSKNRIKIIEFSYIRDTFNSTVESLRELKNERIENKARRMQLFIDIRHDLKTPITVIKGFSEALISKKISENDLNKYLTAINKNAIIIDSLLNQMSEIIEYEDYKYKLNLEIIDVCEYMRQLIIDFLPVFEQHNIEIEIEIPEEQLFVEIDKNIFNRAIKNLMQNLVDHNSEGIKAYFEIKCCSNKILVIIGDTGYKINENIAQSIFDPFVTDDSSRNSANKNKGLGLAITKKIVDLHHGRIYLTQQNSKSYTKYFTIELTSYNYN</sequence>
<evidence type="ECO:0000256" key="5">
    <source>
        <dbReference type="ARBA" id="ARBA00022679"/>
    </source>
</evidence>
<evidence type="ECO:0000256" key="6">
    <source>
        <dbReference type="ARBA" id="ARBA00022777"/>
    </source>
</evidence>
<comment type="catalytic activity">
    <reaction evidence="1">
        <text>ATP + protein L-histidine = ADP + protein N-phospho-L-histidine.</text>
        <dbReference type="EC" id="2.7.13.3"/>
    </reaction>
</comment>
<evidence type="ECO:0000256" key="7">
    <source>
        <dbReference type="ARBA" id="ARBA00023012"/>
    </source>
</evidence>
<comment type="subcellular location">
    <subcellularLocation>
        <location evidence="2">Membrane</location>
    </subcellularLocation>
</comment>
<dbReference type="Pfam" id="PF00512">
    <property type="entry name" value="HisKA"/>
    <property type="match status" value="1"/>
</dbReference>
<name>A0A233VQC6_FINMA</name>
<dbReference type="PROSITE" id="PS50109">
    <property type="entry name" value="HIS_KIN"/>
    <property type="match status" value="1"/>
</dbReference>
<dbReference type="InterPro" id="IPR003594">
    <property type="entry name" value="HATPase_dom"/>
</dbReference>
<dbReference type="Proteomes" id="UP000215546">
    <property type="component" value="Unassembled WGS sequence"/>
</dbReference>
<reference evidence="11" key="1">
    <citation type="submission" date="2017-04" db="EMBL/GenBank/DDBJ databases">
        <title>Finegoldia magna isolated from orthopedic joint implant-associated infections.</title>
        <authorList>
            <person name="Bjorklund S."/>
            <person name="Bruggemann H."/>
            <person name="Jensen A."/>
            <person name="Hellmark B."/>
            <person name="Soderquist B."/>
        </authorList>
    </citation>
    <scope>NUCLEOTIDE SEQUENCE [LARGE SCALE GENOMIC DNA]</scope>
    <source>
        <strain evidence="11">12T273</strain>
    </source>
</reference>
<dbReference type="InterPro" id="IPR004358">
    <property type="entry name" value="Sig_transdc_His_kin-like_C"/>
</dbReference>
<dbReference type="InterPro" id="IPR036097">
    <property type="entry name" value="HisK_dim/P_sf"/>
</dbReference>
<dbReference type="CDD" id="cd00082">
    <property type="entry name" value="HisKA"/>
    <property type="match status" value="1"/>
</dbReference>
<keyword evidence="8" id="KW-0812">Transmembrane</keyword>
<keyword evidence="6" id="KW-0418">Kinase</keyword>
<evidence type="ECO:0000256" key="8">
    <source>
        <dbReference type="SAM" id="Phobius"/>
    </source>
</evidence>
<protein>
    <recommendedName>
        <fullName evidence="3">histidine kinase</fullName>
        <ecNumber evidence="3">2.7.13.3</ecNumber>
    </recommendedName>
</protein>
<evidence type="ECO:0000256" key="2">
    <source>
        <dbReference type="ARBA" id="ARBA00004370"/>
    </source>
</evidence>